<proteinExistence type="predicted"/>
<evidence type="ECO:0000313" key="1">
    <source>
        <dbReference type="EMBL" id="SPC34110.1"/>
    </source>
</evidence>
<dbReference type="EMBL" id="LT981265">
    <property type="protein sequence ID" value="SPC34110.1"/>
    <property type="molecule type" value="Genomic_DNA"/>
</dbReference>
<evidence type="ECO:0000313" key="2">
    <source>
        <dbReference type="Proteomes" id="UP000236248"/>
    </source>
</evidence>
<name>A0A2K5AR35_9ARCH</name>
<dbReference type="RefSeq" id="WP_103287159.1">
    <property type="nucleotide sequence ID" value="NZ_LT981265.1"/>
</dbReference>
<gene>
    <name evidence="1" type="ORF">NCAV_0933</name>
</gene>
<reference evidence="2" key="1">
    <citation type="submission" date="2018-01" db="EMBL/GenBank/DDBJ databases">
        <authorList>
            <person name="Kerou L M."/>
        </authorList>
    </citation>
    <scope>NUCLEOTIDE SEQUENCE [LARGE SCALE GENOMIC DNA]</scope>
    <source>
        <strain evidence="2">SCU2</strain>
    </source>
</reference>
<sequence length="153" mass="16595">MYEEKSVARLCIVEGECISIDPPLVIAVIDARVVDDSIMVDTSKRSLLIRLMDVGYSTHAIFALPSHIIDVPSRLSVLVDGSNVIEHKEYIASTTDVRIVEIAIDRDDDVDGYSNNNNNSNGNSAVEIIGTYVIPAFPITIVLCSINDSTVGS</sequence>
<dbReference type="GeneID" id="41594982"/>
<accession>A0A2K5AR35</accession>
<dbReference type="Proteomes" id="UP000236248">
    <property type="component" value="Chromosome NCAV"/>
</dbReference>
<dbReference type="KEGG" id="ncv:NCAV_0933"/>
<dbReference type="AlphaFoldDB" id="A0A2K5AR35"/>
<protein>
    <submittedName>
        <fullName evidence="1">Uncharacterized protein</fullName>
    </submittedName>
</protein>
<keyword evidence="2" id="KW-1185">Reference proteome</keyword>
<organism evidence="1 2">
    <name type="scientific">Candidatus Nitrosocaldus cavascurensis</name>
    <dbReference type="NCBI Taxonomy" id="2058097"/>
    <lineage>
        <taxon>Archaea</taxon>
        <taxon>Nitrososphaerota</taxon>
        <taxon>Nitrososphaeria</taxon>
        <taxon>Candidatus Nitrosocaldales</taxon>
        <taxon>Candidatus Nitrosocaldaceae</taxon>
        <taxon>Candidatus Nitrosocaldus</taxon>
    </lineage>
</organism>